<accession>A0A841J965</accession>
<organism evidence="1 2">
    <name type="scientific">Sphingobium subterraneum</name>
    <dbReference type="NCBI Taxonomy" id="627688"/>
    <lineage>
        <taxon>Bacteria</taxon>
        <taxon>Pseudomonadati</taxon>
        <taxon>Pseudomonadota</taxon>
        <taxon>Alphaproteobacteria</taxon>
        <taxon>Sphingomonadales</taxon>
        <taxon>Sphingomonadaceae</taxon>
        <taxon>Sphingobium</taxon>
    </lineage>
</organism>
<evidence type="ECO:0008006" key="3">
    <source>
        <dbReference type="Google" id="ProtNLM"/>
    </source>
</evidence>
<reference evidence="1 2" key="1">
    <citation type="submission" date="2020-08" db="EMBL/GenBank/DDBJ databases">
        <title>Genomic Encyclopedia of Type Strains, Phase IV (KMG-IV): sequencing the most valuable type-strain genomes for metagenomic binning, comparative biology and taxonomic classification.</title>
        <authorList>
            <person name="Goeker M."/>
        </authorList>
    </citation>
    <scope>NUCLEOTIDE SEQUENCE [LARGE SCALE GENOMIC DNA]</scope>
    <source>
        <strain evidence="1 2">DSM 102255</strain>
    </source>
</reference>
<dbReference type="RefSeq" id="WP_184081023.1">
    <property type="nucleotide sequence ID" value="NZ_JACIJP010000004.1"/>
</dbReference>
<dbReference type="AlphaFoldDB" id="A0A841J965"/>
<name>A0A841J965_9SPHN</name>
<dbReference type="Proteomes" id="UP000552700">
    <property type="component" value="Unassembled WGS sequence"/>
</dbReference>
<evidence type="ECO:0000313" key="2">
    <source>
        <dbReference type="Proteomes" id="UP000552700"/>
    </source>
</evidence>
<proteinExistence type="predicted"/>
<keyword evidence="2" id="KW-1185">Reference proteome</keyword>
<sequence>MSFSTEFLDSAHRHCSTNRQELLNSSKCGCFYCFKIYESSEIENWVEETQGNFASASDPFTALCPKCGIDAVIGTASGYPVDDVTFLQNMHTKWFE</sequence>
<gene>
    <name evidence="1" type="ORF">FHS92_002454</name>
</gene>
<comment type="caution">
    <text evidence="1">The sequence shown here is derived from an EMBL/GenBank/DDBJ whole genome shotgun (WGS) entry which is preliminary data.</text>
</comment>
<protein>
    <recommendedName>
        <fullName evidence="3">Cytoplasmic protein</fullName>
    </recommendedName>
</protein>
<dbReference type="EMBL" id="JACIJP010000004">
    <property type="protein sequence ID" value="MBB6124701.1"/>
    <property type="molecule type" value="Genomic_DNA"/>
</dbReference>
<evidence type="ECO:0000313" key="1">
    <source>
        <dbReference type="EMBL" id="MBB6124701.1"/>
    </source>
</evidence>